<evidence type="ECO:0000313" key="1">
    <source>
        <dbReference type="EMBL" id="MBB6166121.1"/>
    </source>
</evidence>
<evidence type="ECO:0000313" key="2">
    <source>
        <dbReference type="Proteomes" id="UP000547879"/>
    </source>
</evidence>
<name>A0A7X0D442_9HYPH</name>
<keyword evidence="2" id="KW-1185">Reference proteome</keyword>
<dbReference type="AlphaFoldDB" id="A0A7X0D442"/>
<sequence>MQYQRLLVLLDACDPHLPAKPPKGVGLKTLIEAREHGLVELDGEIRSAKVTLTQIGVEVRKKLSTRETIDEAVPSAALRERIV</sequence>
<dbReference type="EMBL" id="JACHEG010000015">
    <property type="protein sequence ID" value="MBB6166121.1"/>
    <property type="molecule type" value="Genomic_DNA"/>
</dbReference>
<comment type="caution">
    <text evidence="1">The sequence shown here is derived from an EMBL/GenBank/DDBJ whole genome shotgun (WGS) entry which is preliminary data.</text>
</comment>
<proteinExistence type="predicted"/>
<reference evidence="1 2" key="1">
    <citation type="submission" date="2020-08" db="EMBL/GenBank/DDBJ databases">
        <title>Genomic Encyclopedia of Type Strains, Phase IV (KMG-IV): sequencing the most valuable type-strain genomes for metagenomic binning, comparative biology and taxonomic classification.</title>
        <authorList>
            <person name="Goeker M."/>
        </authorList>
    </citation>
    <scope>NUCLEOTIDE SEQUENCE [LARGE SCALE GENOMIC DNA]</scope>
    <source>
        <strain evidence="1 2">DSM 100734</strain>
    </source>
</reference>
<dbReference type="Proteomes" id="UP000547879">
    <property type="component" value="Unassembled WGS sequence"/>
</dbReference>
<organism evidence="1 2">
    <name type="scientific">Rhizobium wenxiniae</name>
    <dbReference type="NCBI Taxonomy" id="1737357"/>
    <lineage>
        <taxon>Bacteria</taxon>
        <taxon>Pseudomonadati</taxon>
        <taxon>Pseudomonadota</taxon>
        <taxon>Alphaproteobacteria</taxon>
        <taxon>Hyphomicrobiales</taxon>
        <taxon>Rhizobiaceae</taxon>
        <taxon>Rhizobium/Agrobacterium group</taxon>
        <taxon>Rhizobium</taxon>
    </lineage>
</organism>
<accession>A0A7X0D442</accession>
<protein>
    <submittedName>
        <fullName evidence="1">Uncharacterized protein</fullName>
    </submittedName>
</protein>
<gene>
    <name evidence="1" type="ORF">HNQ72_005972</name>
</gene>
<dbReference type="RefSeq" id="WP_183997975.1">
    <property type="nucleotide sequence ID" value="NZ_BMHW01000017.1"/>
</dbReference>